<keyword evidence="5" id="KW-1185">Reference proteome</keyword>
<evidence type="ECO:0000313" key="4">
    <source>
        <dbReference type="EMBL" id="KAF1961397.1"/>
    </source>
</evidence>
<keyword evidence="1" id="KW-0863">Zinc-finger</keyword>
<feature type="zinc finger region" description="C3H1-type" evidence="1">
    <location>
        <begin position="390"/>
        <end position="419"/>
    </location>
</feature>
<gene>
    <name evidence="4" type="ORF">CC80DRAFT_488687</name>
</gene>
<evidence type="ECO:0000313" key="5">
    <source>
        <dbReference type="Proteomes" id="UP000800035"/>
    </source>
</evidence>
<dbReference type="Pfam" id="PF25543">
    <property type="entry name" value="zf-CCCH_tandem"/>
    <property type="match status" value="1"/>
</dbReference>
<feature type="compositionally biased region" description="Low complexity" evidence="2">
    <location>
        <begin position="307"/>
        <end position="320"/>
    </location>
</feature>
<dbReference type="InterPro" id="IPR057683">
    <property type="entry name" value="DUF7923"/>
</dbReference>
<dbReference type="PROSITE" id="PS50103">
    <property type="entry name" value="ZF_C3H1"/>
    <property type="match status" value="1"/>
</dbReference>
<name>A0A6A5UJY6_9PLEO</name>
<keyword evidence="1" id="KW-0479">Metal-binding</keyword>
<reference evidence="4" key="1">
    <citation type="journal article" date="2020" name="Stud. Mycol.">
        <title>101 Dothideomycetes genomes: a test case for predicting lifestyles and emergence of pathogens.</title>
        <authorList>
            <person name="Haridas S."/>
            <person name="Albert R."/>
            <person name="Binder M."/>
            <person name="Bloem J."/>
            <person name="Labutti K."/>
            <person name="Salamov A."/>
            <person name="Andreopoulos B."/>
            <person name="Baker S."/>
            <person name="Barry K."/>
            <person name="Bills G."/>
            <person name="Bluhm B."/>
            <person name="Cannon C."/>
            <person name="Castanera R."/>
            <person name="Culley D."/>
            <person name="Daum C."/>
            <person name="Ezra D."/>
            <person name="Gonzalez J."/>
            <person name="Henrissat B."/>
            <person name="Kuo A."/>
            <person name="Liang C."/>
            <person name="Lipzen A."/>
            <person name="Lutzoni F."/>
            <person name="Magnuson J."/>
            <person name="Mondo S."/>
            <person name="Nolan M."/>
            <person name="Ohm R."/>
            <person name="Pangilinan J."/>
            <person name="Park H.-J."/>
            <person name="Ramirez L."/>
            <person name="Alfaro M."/>
            <person name="Sun H."/>
            <person name="Tritt A."/>
            <person name="Yoshinaga Y."/>
            <person name="Zwiers L.-H."/>
            <person name="Turgeon B."/>
            <person name="Goodwin S."/>
            <person name="Spatafora J."/>
            <person name="Crous P."/>
            <person name="Grigoriev I."/>
        </authorList>
    </citation>
    <scope>NUCLEOTIDE SEQUENCE</scope>
    <source>
        <strain evidence="4">CBS 675.92</strain>
    </source>
</reference>
<organism evidence="4 5">
    <name type="scientific">Byssothecium circinans</name>
    <dbReference type="NCBI Taxonomy" id="147558"/>
    <lineage>
        <taxon>Eukaryota</taxon>
        <taxon>Fungi</taxon>
        <taxon>Dikarya</taxon>
        <taxon>Ascomycota</taxon>
        <taxon>Pezizomycotina</taxon>
        <taxon>Dothideomycetes</taxon>
        <taxon>Pleosporomycetidae</taxon>
        <taxon>Pleosporales</taxon>
        <taxon>Massarineae</taxon>
        <taxon>Massarinaceae</taxon>
        <taxon>Byssothecium</taxon>
    </lineage>
</organism>
<proteinExistence type="predicted"/>
<accession>A0A6A5UJY6</accession>
<dbReference type="Pfam" id="PF25540">
    <property type="entry name" value="DUF7923"/>
    <property type="match status" value="1"/>
</dbReference>
<evidence type="ECO:0000256" key="2">
    <source>
        <dbReference type="SAM" id="MobiDB-lite"/>
    </source>
</evidence>
<feature type="domain" description="C3H1-type" evidence="3">
    <location>
        <begin position="390"/>
        <end position="419"/>
    </location>
</feature>
<evidence type="ECO:0000259" key="3">
    <source>
        <dbReference type="PROSITE" id="PS50103"/>
    </source>
</evidence>
<evidence type="ECO:0000256" key="1">
    <source>
        <dbReference type="PROSITE-ProRule" id="PRU00723"/>
    </source>
</evidence>
<dbReference type="InterPro" id="IPR057654">
    <property type="entry name" value="Znf-CCCH_tandem"/>
</dbReference>
<dbReference type="Pfam" id="PF25542">
    <property type="entry name" value="zf-CCCH_12"/>
    <property type="match status" value="1"/>
</dbReference>
<dbReference type="OrthoDB" id="2270193at2759"/>
<dbReference type="EMBL" id="ML976981">
    <property type="protein sequence ID" value="KAF1961397.1"/>
    <property type="molecule type" value="Genomic_DNA"/>
</dbReference>
<dbReference type="InterPro" id="IPR000571">
    <property type="entry name" value="Znf_CCCH"/>
</dbReference>
<sequence>MADFNPNDFLSQMKSFQASDDARQKLFTDMLHQYTALLEDHSNLKNDYASERDIRRNYQKTVDSMQRQVAETQRELENNAFVLALIDGDGVIFHDALLQAAGSDGGSEAASRLQHAIRDHIASLYHNSGNWPIMVQIYVSLDKLAQKLASVGMLRHPSELRSFAQCFSVNQPLFSIVDVGHGKERADHKIKEMLRTFSDNPTCKHIVFGGCHDAGYLLNLDQYKHHARKAARITLLESTPVFRGFSDLPNFQRARFDGVFRNQSLPEAYPPAYTQAPPQSAPPAAVQPLMRTMTNGSNNGSPAPSRSNTTPVVSSPATTTSSLGNVEIADASWATVGKNGVGPNENFSIAPKSNPKKKWAYYNKEGQRLDDSLPPLEQAAKQSIEQRMKKGGKNLCNHWHLNKGKCTNGAGCYFQHEPKLTAGEMNALRYKTRSLPCKDRYCENINCYLGHQCQYERDQGSCPFPDTCHLRATHGMDKKIASRWDEHGNEEILK</sequence>
<feature type="compositionally biased region" description="Polar residues" evidence="2">
    <location>
        <begin position="292"/>
        <end position="306"/>
    </location>
</feature>
<dbReference type="GO" id="GO:0008270">
    <property type="term" value="F:zinc ion binding"/>
    <property type="evidence" value="ECO:0007669"/>
    <property type="project" value="UniProtKB-KW"/>
</dbReference>
<keyword evidence="1" id="KW-0862">Zinc</keyword>
<dbReference type="PANTHER" id="PTHR37543">
    <property type="entry name" value="CCCH ZINC FINGER DNA BINDING PROTEIN (AFU_ORTHOLOGUE AFUA_5G12760)"/>
    <property type="match status" value="1"/>
</dbReference>
<feature type="region of interest" description="Disordered" evidence="2">
    <location>
        <begin position="291"/>
        <end position="320"/>
    </location>
</feature>
<protein>
    <recommendedName>
        <fullName evidence="3">C3H1-type domain-containing protein</fullName>
    </recommendedName>
</protein>
<dbReference type="AlphaFoldDB" id="A0A6A5UJY6"/>
<dbReference type="Proteomes" id="UP000800035">
    <property type="component" value="Unassembled WGS sequence"/>
</dbReference>
<dbReference type="PANTHER" id="PTHR37543:SF1">
    <property type="entry name" value="CCCH ZINC FINGER DNA BINDING PROTEIN (AFU_ORTHOLOGUE AFUA_5G12760)"/>
    <property type="match status" value="1"/>
</dbReference>